<dbReference type="OrthoDB" id="9798833at2"/>
<comment type="caution">
    <text evidence="2">The sequence shown here is derived from an EMBL/GenBank/DDBJ whole genome shotgun (WGS) entry which is preliminary data.</text>
</comment>
<dbReference type="Proteomes" id="UP000271256">
    <property type="component" value="Unassembled WGS sequence"/>
</dbReference>
<protein>
    <submittedName>
        <fullName evidence="2">HD domain-containing protein</fullName>
    </submittedName>
</protein>
<accession>A0A494WZV4</accession>
<dbReference type="SUPFAM" id="SSF109604">
    <property type="entry name" value="HD-domain/PDEase-like"/>
    <property type="match status" value="1"/>
</dbReference>
<dbReference type="InterPro" id="IPR003607">
    <property type="entry name" value="HD/PDEase_dom"/>
</dbReference>
<evidence type="ECO:0000313" key="2">
    <source>
        <dbReference type="EMBL" id="RKO66405.1"/>
    </source>
</evidence>
<reference evidence="2 3" key="1">
    <citation type="submission" date="2018-10" db="EMBL/GenBank/DDBJ databases">
        <authorList>
            <person name="Grouzdev D.S."/>
            <person name="Krutkina M.S."/>
            <person name="Tourova T.P."/>
            <person name="Nazina T.N."/>
        </authorList>
    </citation>
    <scope>NUCLEOTIDE SEQUENCE [LARGE SCALE GENOMIC DNA]</scope>
    <source>
        <strain evidence="2 3">435</strain>
    </source>
</reference>
<proteinExistence type="predicted"/>
<dbReference type="SMART" id="SM00471">
    <property type="entry name" value="HDc"/>
    <property type="match status" value="1"/>
</dbReference>
<evidence type="ECO:0000259" key="1">
    <source>
        <dbReference type="PROSITE" id="PS51832"/>
    </source>
</evidence>
<organism evidence="2 3">
    <name type="scientific">Desulfofundulus salinus</name>
    <dbReference type="NCBI Taxonomy" id="2419843"/>
    <lineage>
        <taxon>Bacteria</taxon>
        <taxon>Bacillati</taxon>
        <taxon>Bacillota</taxon>
        <taxon>Clostridia</taxon>
        <taxon>Eubacteriales</taxon>
        <taxon>Peptococcaceae</taxon>
        <taxon>Desulfofundulus</taxon>
    </lineage>
</organism>
<evidence type="ECO:0000313" key="3">
    <source>
        <dbReference type="Proteomes" id="UP000271256"/>
    </source>
</evidence>
<dbReference type="PANTHER" id="PTHR43155:SF2">
    <property type="entry name" value="CYCLIC DI-GMP PHOSPHODIESTERASE PA4108"/>
    <property type="match status" value="1"/>
</dbReference>
<feature type="domain" description="HD-GYP" evidence="1">
    <location>
        <begin position="16"/>
        <end position="208"/>
    </location>
</feature>
<keyword evidence="3" id="KW-1185">Reference proteome</keyword>
<dbReference type="InterPro" id="IPR037522">
    <property type="entry name" value="HD_GYP_dom"/>
</dbReference>
<dbReference type="EMBL" id="RBWE01000001">
    <property type="protein sequence ID" value="RKO66405.1"/>
    <property type="molecule type" value="Genomic_DNA"/>
</dbReference>
<dbReference type="Pfam" id="PF13487">
    <property type="entry name" value="HD_5"/>
    <property type="match status" value="1"/>
</dbReference>
<name>A0A494WZV4_9FIRM</name>
<gene>
    <name evidence="2" type="ORF">D7024_05230</name>
</gene>
<dbReference type="Gene3D" id="1.10.3210.10">
    <property type="entry name" value="Hypothetical protein af1432"/>
    <property type="match status" value="1"/>
</dbReference>
<dbReference type="AlphaFoldDB" id="A0A494WZV4"/>
<dbReference type="PANTHER" id="PTHR43155">
    <property type="entry name" value="CYCLIC DI-GMP PHOSPHODIESTERASE PA4108-RELATED"/>
    <property type="match status" value="1"/>
</dbReference>
<dbReference type="PROSITE" id="PS51832">
    <property type="entry name" value="HD_GYP"/>
    <property type="match status" value="1"/>
</dbReference>
<sequence length="208" mass="23256">MHALILHRPGLPGWLSEMLKCQGPNRLAMEMLAWHETLYYHAIATAVCAEAVGRALGLQEKELEWLTQAAFFHDCGKITWPSALVSKTRLSDDDRKLVNAHPIAGEYYLREYWPDVPDPVCRIVREHHERPDGSGYPNGLRNGDIHPLSVIVAAVEVYTALLEHRPYRDKSFTRAEALAELERQGFPGEVVRVLAGISKVAVGKAVGK</sequence>
<dbReference type="CDD" id="cd00077">
    <property type="entry name" value="HDc"/>
    <property type="match status" value="1"/>
</dbReference>